<dbReference type="EMBL" id="LCWV01000059">
    <property type="protein sequence ID" value="PWI64479.1"/>
    <property type="molecule type" value="Genomic_DNA"/>
</dbReference>
<dbReference type="FunFam" id="3.40.30.10:FF:000245">
    <property type="entry name" value="Thioredoxin"/>
    <property type="match status" value="1"/>
</dbReference>
<dbReference type="PROSITE" id="PS51352">
    <property type="entry name" value="THIOREDOXIN_2"/>
    <property type="match status" value="1"/>
</dbReference>
<organism evidence="4 5">
    <name type="scientific">Purpureocillium lilacinum</name>
    <name type="common">Paecilomyces lilacinus</name>
    <dbReference type="NCBI Taxonomy" id="33203"/>
    <lineage>
        <taxon>Eukaryota</taxon>
        <taxon>Fungi</taxon>
        <taxon>Dikarya</taxon>
        <taxon>Ascomycota</taxon>
        <taxon>Pezizomycotina</taxon>
        <taxon>Sordariomycetes</taxon>
        <taxon>Hypocreomycetidae</taxon>
        <taxon>Hypocreales</taxon>
        <taxon>Ophiocordycipitaceae</taxon>
        <taxon>Purpureocillium</taxon>
    </lineage>
</organism>
<dbReference type="Proteomes" id="UP000245956">
    <property type="component" value="Unassembled WGS sequence"/>
</dbReference>
<keyword evidence="2" id="KW-1015">Disulfide bond</keyword>
<evidence type="ECO:0000256" key="1">
    <source>
        <dbReference type="ARBA" id="ARBA00008987"/>
    </source>
</evidence>
<gene>
    <name evidence="4" type="ORF">PCL_09634</name>
</gene>
<evidence type="ECO:0000259" key="3">
    <source>
        <dbReference type="PROSITE" id="PS51352"/>
    </source>
</evidence>
<dbReference type="CDD" id="cd02947">
    <property type="entry name" value="TRX_family"/>
    <property type="match status" value="1"/>
</dbReference>
<feature type="domain" description="Thioredoxin" evidence="3">
    <location>
        <begin position="1"/>
        <end position="105"/>
    </location>
</feature>
<comment type="similarity">
    <text evidence="1">Belongs to the thioredoxin family.</text>
</comment>
<proteinExistence type="inferred from homology"/>
<dbReference type="PRINTS" id="PR00421">
    <property type="entry name" value="THIOREDOXIN"/>
</dbReference>
<evidence type="ECO:0000256" key="2">
    <source>
        <dbReference type="ARBA" id="ARBA00023157"/>
    </source>
</evidence>
<dbReference type="Pfam" id="PF00085">
    <property type="entry name" value="Thioredoxin"/>
    <property type="match status" value="1"/>
</dbReference>
<accession>A0A2U3DQF6</accession>
<dbReference type="SUPFAM" id="SSF52833">
    <property type="entry name" value="Thioredoxin-like"/>
    <property type="match status" value="1"/>
</dbReference>
<evidence type="ECO:0000313" key="4">
    <source>
        <dbReference type="EMBL" id="PWI64479.1"/>
    </source>
</evidence>
<dbReference type="Gene3D" id="3.40.30.10">
    <property type="entry name" value="Glutaredoxin"/>
    <property type="match status" value="1"/>
</dbReference>
<dbReference type="AlphaFoldDB" id="A0A2U3DQF6"/>
<dbReference type="InterPro" id="IPR013766">
    <property type="entry name" value="Thioredoxin_domain"/>
</dbReference>
<dbReference type="InterPro" id="IPR036249">
    <property type="entry name" value="Thioredoxin-like_sf"/>
</dbReference>
<name>A0A2U3DQF6_PURLI</name>
<reference evidence="4 5" key="1">
    <citation type="journal article" date="2016" name="Front. Microbiol.">
        <title>Genome and transcriptome sequences reveal the specific parasitism of the nematophagous Purpureocillium lilacinum 36-1.</title>
        <authorList>
            <person name="Xie J."/>
            <person name="Li S."/>
            <person name="Mo C."/>
            <person name="Xiao X."/>
            <person name="Peng D."/>
            <person name="Wang G."/>
            <person name="Xiao Y."/>
        </authorList>
    </citation>
    <scope>NUCLEOTIDE SEQUENCE [LARGE SCALE GENOMIC DNA]</scope>
    <source>
        <strain evidence="4 5">36-1</strain>
    </source>
</reference>
<comment type="caution">
    <text evidence="4">The sequence shown here is derived from an EMBL/GenBank/DDBJ whole genome shotgun (WGS) entry which is preliminary data.</text>
</comment>
<dbReference type="PANTHER" id="PTHR46115">
    <property type="entry name" value="THIOREDOXIN-LIKE PROTEIN 1"/>
    <property type="match status" value="1"/>
</dbReference>
<protein>
    <recommendedName>
        <fullName evidence="3">Thioredoxin domain-containing protein</fullName>
    </recommendedName>
</protein>
<sequence>MAVIEITSAEQFEEVLRKNPKVAVDFMATWCGPCRLISPVFKQLSEQYKDIVFVTVDVDKVAPVAQKYSVRAMPTFILFKDGEKCDDMMGANKVGLEDKIKAQLALDEDMMRDLASVSKRDCGYETRVSRQSLHKAWEASKRHVRTVANPKTLGNYSLRKEVTFRLDAVLTMWSRGAFDPDANLHTGPMSRVIAMQAEASEPHYPFGVVPSRHFNALLATQAARLVVPLDHLFKEASASPSSVLHNPADGPIRRRQLLGTPNHFTTDAALRTPCG</sequence>
<evidence type="ECO:0000313" key="5">
    <source>
        <dbReference type="Proteomes" id="UP000245956"/>
    </source>
</evidence>